<protein>
    <submittedName>
        <fullName evidence="2">Uncharacterized protein LOC106810297</fullName>
    </submittedName>
</protein>
<gene>
    <name evidence="2" type="primary">LOC106810297</name>
</gene>
<reference evidence="2" key="1">
    <citation type="submission" date="2025-08" db="UniProtKB">
        <authorList>
            <consortium name="RefSeq"/>
        </authorList>
    </citation>
    <scope>IDENTIFICATION</scope>
</reference>
<dbReference type="GeneID" id="106810297"/>
<proteinExistence type="predicted"/>
<accession>A0ABM1EA70</accession>
<sequence length="138" mass="15723">MLPHSASRYYIIVAILAAASRQQRTASARKRLSDGQYSTDYLLTVLNINNVDLSQLQDVAPLKESVFLAVLLSDIVEKDIEETGTLTSWPFNSLHRLLFSELAFETLTAELIESLDEDMKEYEDHEKIYTDGIVRKQK</sequence>
<organism evidence="1 2">
    <name type="scientific">Priapulus caudatus</name>
    <name type="common">Priapulid worm</name>
    <dbReference type="NCBI Taxonomy" id="37621"/>
    <lineage>
        <taxon>Eukaryota</taxon>
        <taxon>Metazoa</taxon>
        <taxon>Ecdysozoa</taxon>
        <taxon>Scalidophora</taxon>
        <taxon>Priapulida</taxon>
        <taxon>Priapulimorpha</taxon>
        <taxon>Priapulimorphida</taxon>
        <taxon>Priapulidae</taxon>
        <taxon>Priapulus</taxon>
    </lineage>
</organism>
<name>A0ABM1EA70_PRICU</name>
<keyword evidence="1" id="KW-1185">Reference proteome</keyword>
<evidence type="ECO:0000313" key="2">
    <source>
        <dbReference type="RefSeq" id="XP_014669091.1"/>
    </source>
</evidence>
<dbReference type="Proteomes" id="UP000695022">
    <property type="component" value="Unplaced"/>
</dbReference>
<dbReference type="RefSeq" id="XP_014669091.1">
    <property type="nucleotide sequence ID" value="XM_014813605.1"/>
</dbReference>
<evidence type="ECO:0000313" key="1">
    <source>
        <dbReference type="Proteomes" id="UP000695022"/>
    </source>
</evidence>